<dbReference type="EMBL" id="RHIB01000003">
    <property type="protein sequence ID" value="RNA67114.1"/>
    <property type="molecule type" value="Genomic_DNA"/>
</dbReference>
<dbReference type="Pfam" id="PF17369">
    <property type="entry name" value="DUF5391"/>
    <property type="match status" value="1"/>
</dbReference>
<feature type="transmembrane region" description="Helical" evidence="1">
    <location>
        <begin position="76"/>
        <end position="99"/>
    </location>
</feature>
<keyword evidence="1" id="KW-0472">Membrane</keyword>
<proteinExistence type="predicted"/>
<keyword evidence="1" id="KW-1133">Transmembrane helix</keyword>
<feature type="transmembrane region" description="Helical" evidence="1">
    <location>
        <begin position="105"/>
        <end position="127"/>
    </location>
</feature>
<evidence type="ECO:0000313" key="3">
    <source>
        <dbReference type="Proteomes" id="UP000278746"/>
    </source>
</evidence>
<keyword evidence="1" id="KW-0812">Transmembrane</keyword>
<name>A0A3M7TPD5_9BACI</name>
<feature type="transmembrane region" description="Helical" evidence="1">
    <location>
        <begin position="42"/>
        <end position="64"/>
    </location>
</feature>
<protein>
    <submittedName>
        <fullName evidence="2">Uncharacterized protein</fullName>
    </submittedName>
</protein>
<dbReference type="Proteomes" id="UP000278746">
    <property type="component" value="Unassembled WGS sequence"/>
</dbReference>
<evidence type="ECO:0000313" key="2">
    <source>
        <dbReference type="EMBL" id="RNA67114.1"/>
    </source>
</evidence>
<comment type="caution">
    <text evidence="2">The sequence shown here is derived from an EMBL/GenBank/DDBJ whole genome shotgun (WGS) entry which is preliminary data.</text>
</comment>
<accession>A0A3M7TPD5</accession>
<keyword evidence="3" id="KW-1185">Reference proteome</keyword>
<dbReference type="AlphaFoldDB" id="A0A3M7TPD5"/>
<dbReference type="RefSeq" id="WP_122901234.1">
    <property type="nucleotide sequence ID" value="NZ_RHIB01000003.1"/>
</dbReference>
<evidence type="ECO:0000256" key="1">
    <source>
        <dbReference type="SAM" id="Phobius"/>
    </source>
</evidence>
<dbReference type="OrthoDB" id="2939127at2"/>
<gene>
    <name evidence="2" type="ORF">EBO34_18165</name>
</gene>
<dbReference type="InterPro" id="IPR020204">
    <property type="entry name" value="Uncharacterised_YxaJ"/>
</dbReference>
<sequence>MNKQRLIWLTLLSACCFVCFMIAASLSPLSSTGPNANEYGSPVMWAAVFFVTVLYTVPLALYTLGIGWMKKVMTVLCIGGILTLAVASIVIAGYSFFFVTFSSPMVWTLIFSLMTVLVNAVWLTTAFRPVHLAPS</sequence>
<organism evidence="2 3">
    <name type="scientific">Alteribacter keqinensis</name>
    <dbReference type="NCBI Taxonomy" id="2483800"/>
    <lineage>
        <taxon>Bacteria</taxon>
        <taxon>Bacillati</taxon>
        <taxon>Bacillota</taxon>
        <taxon>Bacilli</taxon>
        <taxon>Bacillales</taxon>
        <taxon>Bacillaceae</taxon>
        <taxon>Alteribacter</taxon>
    </lineage>
</organism>
<reference evidence="2 3" key="1">
    <citation type="submission" date="2018-10" db="EMBL/GenBank/DDBJ databases">
        <title>Bacillus Keqinensis sp. nov., a moderately halophilic bacterium isolated from a saline-alkaline lake.</title>
        <authorList>
            <person name="Wang H."/>
        </authorList>
    </citation>
    <scope>NUCLEOTIDE SEQUENCE [LARGE SCALE GENOMIC DNA]</scope>
    <source>
        <strain evidence="2 3">KQ-3</strain>
    </source>
</reference>